<dbReference type="InterPro" id="IPR050109">
    <property type="entry name" value="HTH-type_TetR-like_transc_reg"/>
</dbReference>
<dbReference type="Proteomes" id="UP000561011">
    <property type="component" value="Unassembled WGS sequence"/>
</dbReference>
<dbReference type="EMBL" id="JACBYE010000007">
    <property type="protein sequence ID" value="NYS92808.1"/>
    <property type="molecule type" value="Genomic_DNA"/>
</dbReference>
<dbReference type="InterPro" id="IPR001647">
    <property type="entry name" value="HTH_TetR"/>
</dbReference>
<sequence length="199" mass="20620">MSPVTPSARAAGRPRASSRAMLEEAAGELFFERGYAATSVADITARAGVSRNTFFNYFGAKSDLLWSTFDATVATLGESLTDPRHDDGTVRGTARAALMEVAGALRPDNVSLAFTHADTMGLADELRRSAAVRASDVAVVLTSFAVMKGVEPLRAEVAGAAYAGALVAAVGEWSRSGAVRTSLCEVLAEALAPVEGALP</sequence>
<dbReference type="PANTHER" id="PTHR30055:SF238">
    <property type="entry name" value="MYCOFACTOCIN BIOSYNTHESIS TRANSCRIPTIONAL REGULATOR MFTR-RELATED"/>
    <property type="match status" value="1"/>
</dbReference>
<evidence type="ECO:0000313" key="6">
    <source>
        <dbReference type="EMBL" id="NYS92808.1"/>
    </source>
</evidence>
<dbReference type="PANTHER" id="PTHR30055">
    <property type="entry name" value="HTH-TYPE TRANSCRIPTIONAL REGULATOR RUTR"/>
    <property type="match status" value="1"/>
</dbReference>
<accession>A0A853EV66</accession>
<keyword evidence="2 4" id="KW-0238">DNA-binding</keyword>
<dbReference type="GO" id="GO:0003700">
    <property type="term" value="F:DNA-binding transcription factor activity"/>
    <property type="evidence" value="ECO:0007669"/>
    <property type="project" value="TreeGrafter"/>
</dbReference>
<organism evidence="6 7">
    <name type="scientific">Sanguibacter inulinus</name>
    <dbReference type="NCBI Taxonomy" id="60922"/>
    <lineage>
        <taxon>Bacteria</taxon>
        <taxon>Bacillati</taxon>
        <taxon>Actinomycetota</taxon>
        <taxon>Actinomycetes</taxon>
        <taxon>Micrococcales</taxon>
        <taxon>Sanguibacteraceae</taxon>
        <taxon>Sanguibacter</taxon>
    </lineage>
</organism>
<dbReference type="PROSITE" id="PS50977">
    <property type="entry name" value="HTH_TETR_2"/>
    <property type="match status" value="1"/>
</dbReference>
<feature type="domain" description="HTH tetR-type" evidence="5">
    <location>
        <begin position="16"/>
        <end position="76"/>
    </location>
</feature>
<dbReference type="PRINTS" id="PR00455">
    <property type="entry name" value="HTHTETR"/>
</dbReference>
<keyword evidence="1" id="KW-0805">Transcription regulation</keyword>
<evidence type="ECO:0000313" key="7">
    <source>
        <dbReference type="Proteomes" id="UP000561011"/>
    </source>
</evidence>
<gene>
    <name evidence="6" type="ORF">HZZ10_04600</name>
</gene>
<keyword evidence="3" id="KW-0804">Transcription</keyword>
<comment type="caution">
    <text evidence="6">The sequence shown here is derived from an EMBL/GenBank/DDBJ whole genome shotgun (WGS) entry which is preliminary data.</text>
</comment>
<dbReference type="Gene3D" id="1.10.357.10">
    <property type="entry name" value="Tetracycline Repressor, domain 2"/>
    <property type="match status" value="1"/>
</dbReference>
<dbReference type="GO" id="GO:0000976">
    <property type="term" value="F:transcription cis-regulatory region binding"/>
    <property type="evidence" value="ECO:0007669"/>
    <property type="project" value="TreeGrafter"/>
</dbReference>
<keyword evidence="7" id="KW-1185">Reference proteome</keyword>
<evidence type="ECO:0000256" key="3">
    <source>
        <dbReference type="ARBA" id="ARBA00023163"/>
    </source>
</evidence>
<protein>
    <submittedName>
        <fullName evidence="6">TetR family transcriptional regulator</fullName>
    </submittedName>
</protein>
<evidence type="ECO:0000259" key="5">
    <source>
        <dbReference type="PROSITE" id="PS50977"/>
    </source>
</evidence>
<proteinExistence type="predicted"/>
<name>A0A853EV66_9MICO</name>
<dbReference type="Pfam" id="PF00440">
    <property type="entry name" value="TetR_N"/>
    <property type="match status" value="1"/>
</dbReference>
<dbReference type="SUPFAM" id="SSF46689">
    <property type="entry name" value="Homeodomain-like"/>
    <property type="match status" value="1"/>
</dbReference>
<dbReference type="AlphaFoldDB" id="A0A853EV66"/>
<dbReference type="InterPro" id="IPR009057">
    <property type="entry name" value="Homeodomain-like_sf"/>
</dbReference>
<dbReference type="RefSeq" id="WP_162246140.1">
    <property type="nucleotide sequence ID" value="NZ_JACBYE010000007.1"/>
</dbReference>
<feature type="DNA-binding region" description="H-T-H motif" evidence="4">
    <location>
        <begin position="39"/>
        <end position="58"/>
    </location>
</feature>
<reference evidence="6 7" key="1">
    <citation type="submission" date="2020-07" db="EMBL/GenBank/DDBJ databases">
        <title>MOT database genomes.</title>
        <authorList>
            <person name="Joseph S."/>
            <person name="Aduse-Opoku J."/>
            <person name="Hashim A."/>
            <person name="Wade W."/>
            <person name="Curtis M."/>
        </authorList>
    </citation>
    <scope>NUCLEOTIDE SEQUENCE [LARGE SCALE GENOMIC DNA]</scope>
    <source>
        <strain evidence="6 7">DSM 100099</strain>
    </source>
</reference>
<evidence type="ECO:0000256" key="4">
    <source>
        <dbReference type="PROSITE-ProRule" id="PRU00335"/>
    </source>
</evidence>
<evidence type="ECO:0000256" key="2">
    <source>
        <dbReference type="ARBA" id="ARBA00023125"/>
    </source>
</evidence>
<evidence type="ECO:0000256" key="1">
    <source>
        <dbReference type="ARBA" id="ARBA00023015"/>
    </source>
</evidence>